<dbReference type="FunFam" id="1.25.40.10:FF:000184">
    <property type="entry name" value="Pentatricopeptide repeat-containing protein, chloroplastic"/>
    <property type="match status" value="1"/>
</dbReference>
<evidence type="ECO:0000313" key="3">
    <source>
        <dbReference type="EMBL" id="KAK6943375.1"/>
    </source>
</evidence>
<dbReference type="EMBL" id="JBAMMX010000003">
    <property type="protein sequence ID" value="KAK6943375.1"/>
    <property type="molecule type" value="Genomic_DNA"/>
</dbReference>
<dbReference type="InterPro" id="IPR002885">
    <property type="entry name" value="PPR_rpt"/>
</dbReference>
<feature type="repeat" description="PPR" evidence="2">
    <location>
        <begin position="182"/>
        <end position="216"/>
    </location>
</feature>
<dbReference type="NCBIfam" id="TIGR00756">
    <property type="entry name" value="PPR"/>
    <property type="match status" value="3"/>
</dbReference>
<dbReference type="Gene3D" id="1.25.40.10">
    <property type="entry name" value="Tetratricopeptide repeat domain"/>
    <property type="match status" value="3"/>
</dbReference>
<dbReference type="Pfam" id="PF13041">
    <property type="entry name" value="PPR_2"/>
    <property type="match status" value="1"/>
</dbReference>
<dbReference type="PANTHER" id="PTHR47926:SF391">
    <property type="entry name" value="TETRATRICOPEPTIDE-LIKE HELICAL DOMAIN SUPERFAMILY"/>
    <property type="match status" value="1"/>
</dbReference>
<feature type="repeat" description="PPR" evidence="2">
    <location>
        <begin position="3"/>
        <end position="37"/>
    </location>
</feature>
<sequence>MDNFFVYNTMIRAYSNSVTPINAIHIYNQMHEKDVPHDNFSHTFVLKACAKHLWVMEEEGSRFKAAISDVSRKGFEIHCRILVSGYDQEQFVMNSLISLYSQCGFLGFGRRVFDEMSERSVCLWNTMIAAYDQVRDYGSADLLFESMPVKDVVSWNMLISRFVKLGDVEAARRVFEGMPERDAVSWNSMIAGHVQVKNYGGALELFREMQVADVEPTEITLISVLGACAETGALEMGRKIHDSLKKKSCKIEGFLGNALVDMYAKCGSLYQAWEVFNRLKIKHVSCWNAMIVGLAVHGYSEEALRLFDVMETKLDEVRPNRVTFVGVFIACSHKGLVKEGRSYFKRMVEDHEITADMKHYGCMVDMFSRWGWLQESFDVIKTMPFDANAILWRTLLGACRTHGNVDMAEECFEQLSKLGSLNDADYVLLSNIYADAERWNDVERVRNVMISYGIGKEPGFSNIQMK</sequence>
<dbReference type="InterPro" id="IPR046848">
    <property type="entry name" value="E_motif"/>
</dbReference>
<keyword evidence="4" id="KW-1185">Reference proteome</keyword>
<dbReference type="Proteomes" id="UP001370490">
    <property type="component" value="Unassembled WGS sequence"/>
</dbReference>
<dbReference type="PROSITE" id="PS51375">
    <property type="entry name" value="PPR"/>
    <property type="match status" value="5"/>
</dbReference>
<gene>
    <name evidence="3" type="ORF">RJ641_024477</name>
</gene>
<feature type="repeat" description="PPR" evidence="2">
    <location>
        <begin position="89"/>
        <end position="123"/>
    </location>
</feature>
<proteinExistence type="predicted"/>
<keyword evidence="1" id="KW-0677">Repeat</keyword>
<organism evidence="3 4">
    <name type="scientific">Dillenia turbinata</name>
    <dbReference type="NCBI Taxonomy" id="194707"/>
    <lineage>
        <taxon>Eukaryota</taxon>
        <taxon>Viridiplantae</taxon>
        <taxon>Streptophyta</taxon>
        <taxon>Embryophyta</taxon>
        <taxon>Tracheophyta</taxon>
        <taxon>Spermatophyta</taxon>
        <taxon>Magnoliopsida</taxon>
        <taxon>eudicotyledons</taxon>
        <taxon>Gunneridae</taxon>
        <taxon>Pentapetalae</taxon>
        <taxon>Dilleniales</taxon>
        <taxon>Dilleniaceae</taxon>
        <taxon>Dillenia</taxon>
    </lineage>
</organism>
<dbReference type="PANTHER" id="PTHR47926">
    <property type="entry name" value="PENTATRICOPEPTIDE REPEAT-CONTAINING PROTEIN"/>
    <property type="match status" value="1"/>
</dbReference>
<reference evidence="3 4" key="1">
    <citation type="submission" date="2023-12" db="EMBL/GenBank/DDBJ databases">
        <title>A high-quality genome assembly for Dillenia turbinata (Dilleniales).</title>
        <authorList>
            <person name="Chanderbali A."/>
        </authorList>
    </citation>
    <scope>NUCLEOTIDE SEQUENCE [LARGE SCALE GENOMIC DNA]</scope>
    <source>
        <strain evidence="3">LSX21</strain>
        <tissue evidence="3">Leaf</tissue>
    </source>
</reference>
<feature type="repeat" description="PPR" evidence="2">
    <location>
        <begin position="151"/>
        <end position="181"/>
    </location>
</feature>
<accession>A0AAN8W0Y0</accession>
<comment type="caution">
    <text evidence="3">The sequence shown here is derived from an EMBL/GenBank/DDBJ whole genome shotgun (WGS) entry which is preliminary data.</text>
</comment>
<dbReference type="Pfam" id="PF01535">
    <property type="entry name" value="PPR"/>
    <property type="match status" value="8"/>
</dbReference>
<dbReference type="AlphaFoldDB" id="A0AAN8W0Y0"/>
<dbReference type="InterPro" id="IPR046960">
    <property type="entry name" value="PPR_At4g14850-like_plant"/>
</dbReference>
<dbReference type="InterPro" id="IPR011990">
    <property type="entry name" value="TPR-like_helical_dom_sf"/>
</dbReference>
<dbReference type="GO" id="GO:0009451">
    <property type="term" value="P:RNA modification"/>
    <property type="evidence" value="ECO:0007669"/>
    <property type="project" value="InterPro"/>
</dbReference>
<protein>
    <submittedName>
        <fullName evidence="3">Pentatricopeptide repeat</fullName>
    </submittedName>
</protein>
<evidence type="ECO:0000313" key="4">
    <source>
        <dbReference type="Proteomes" id="UP001370490"/>
    </source>
</evidence>
<dbReference type="FunFam" id="1.25.40.10:FF:001746">
    <property type="entry name" value="Pentatricopeptide repeat-containing protein mitochondrial"/>
    <property type="match status" value="1"/>
</dbReference>
<dbReference type="GO" id="GO:0003723">
    <property type="term" value="F:RNA binding"/>
    <property type="evidence" value="ECO:0007669"/>
    <property type="project" value="InterPro"/>
</dbReference>
<name>A0AAN8W0Y0_9MAGN</name>
<dbReference type="Pfam" id="PF20431">
    <property type="entry name" value="E_motif"/>
    <property type="match status" value="1"/>
</dbReference>
<evidence type="ECO:0000256" key="1">
    <source>
        <dbReference type="ARBA" id="ARBA00022737"/>
    </source>
</evidence>
<evidence type="ECO:0000256" key="2">
    <source>
        <dbReference type="PROSITE-ProRule" id="PRU00708"/>
    </source>
</evidence>
<feature type="repeat" description="PPR" evidence="2">
    <location>
        <begin position="283"/>
        <end position="313"/>
    </location>
</feature>